<dbReference type="AlphaFoldDB" id="A0A9Q0AQ48"/>
<dbReference type="EMBL" id="JAFIMR010000011">
    <property type="protein sequence ID" value="KAI1872556.1"/>
    <property type="molecule type" value="Genomic_DNA"/>
</dbReference>
<protein>
    <submittedName>
        <fullName evidence="1">Uncharacterized protein</fullName>
    </submittedName>
</protein>
<keyword evidence="2" id="KW-1185">Reference proteome</keyword>
<reference evidence="1" key="1">
    <citation type="submission" date="2021-03" db="EMBL/GenBank/DDBJ databases">
        <title>Revisited historic fungal species revealed as producer of novel bioactive compounds through whole genome sequencing and comparative genomics.</title>
        <authorList>
            <person name="Vignolle G.A."/>
            <person name="Hochenegger N."/>
            <person name="Mach R.L."/>
            <person name="Mach-Aigner A.R."/>
            <person name="Javad Rahimi M."/>
            <person name="Salim K.A."/>
            <person name="Chan C.M."/>
            <person name="Lim L.B.L."/>
            <person name="Cai F."/>
            <person name="Druzhinina I.S."/>
            <person name="U'Ren J.M."/>
            <person name="Derntl C."/>
        </authorList>
    </citation>
    <scope>NUCLEOTIDE SEQUENCE</scope>
    <source>
        <strain evidence="1">TUCIM 5799</strain>
    </source>
</reference>
<comment type="caution">
    <text evidence="1">The sequence shown here is derived from an EMBL/GenBank/DDBJ whole genome shotgun (WGS) entry which is preliminary data.</text>
</comment>
<name>A0A9Q0AQ48_9PEZI</name>
<sequence length="89" mass="9051">MAIVEVELELPVDAAAAVGSTVGVDIGCVDCGVVDQAVVSAAADWLGPDENVTVDIEDEDVVVAATSPIVVRAVGVPTGLSIEKKHKRV</sequence>
<organism evidence="1 2">
    <name type="scientific">Neoarthrinium moseri</name>
    <dbReference type="NCBI Taxonomy" id="1658444"/>
    <lineage>
        <taxon>Eukaryota</taxon>
        <taxon>Fungi</taxon>
        <taxon>Dikarya</taxon>
        <taxon>Ascomycota</taxon>
        <taxon>Pezizomycotina</taxon>
        <taxon>Sordariomycetes</taxon>
        <taxon>Xylariomycetidae</taxon>
        <taxon>Amphisphaeriales</taxon>
        <taxon>Apiosporaceae</taxon>
        <taxon>Neoarthrinium</taxon>
    </lineage>
</organism>
<dbReference type="Proteomes" id="UP000829685">
    <property type="component" value="Unassembled WGS sequence"/>
</dbReference>
<gene>
    <name evidence="1" type="ORF">JX265_005436</name>
</gene>
<evidence type="ECO:0000313" key="2">
    <source>
        <dbReference type="Proteomes" id="UP000829685"/>
    </source>
</evidence>
<accession>A0A9Q0AQ48</accession>
<proteinExistence type="predicted"/>
<evidence type="ECO:0000313" key="1">
    <source>
        <dbReference type="EMBL" id="KAI1872556.1"/>
    </source>
</evidence>